<sequence length="71" mass="7809">MAKAIKETTPDTSLNIIKNGIAQAHVDTSGVMGVHYEVKRICTKTDHALTGIMKAHLEKRTNLYPLKSSKC</sequence>
<accession>A0A1M5Y611</accession>
<dbReference type="STRING" id="1121420.SAMN02746098_02294"/>
<evidence type="ECO:0000313" key="1">
    <source>
        <dbReference type="EMBL" id="SHI07521.1"/>
    </source>
</evidence>
<dbReference type="AlphaFoldDB" id="A0A1M5Y611"/>
<name>A0A1M5Y611_9FIRM</name>
<reference evidence="2" key="1">
    <citation type="submission" date="2016-11" db="EMBL/GenBank/DDBJ databases">
        <authorList>
            <person name="Varghese N."/>
            <person name="Submissions S."/>
        </authorList>
    </citation>
    <scope>NUCLEOTIDE SEQUENCE [LARGE SCALE GENOMIC DNA]</scope>
    <source>
        <strain evidence="2">DSM 15449</strain>
    </source>
</reference>
<dbReference type="OrthoDB" id="9963079at2"/>
<proteinExistence type="predicted"/>
<dbReference type="RefSeq" id="WP_073029866.1">
    <property type="nucleotide sequence ID" value="NZ_FQXJ01000007.1"/>
</dbReference>
<protein>
    <submittedName>
        <fullName evidence="1">Uncharacterized protein</fullName>
    </submittedName>
</protein>
<organism evidence="1 2">
    <name type="scientific">Desulfosporosinus lacus DSM 15449</name>
    <dbReference type="NCBI Taxonomy" id="1121420"/>
    <lineage>
        <taxon>Bacteria</taxon>
        <taxon>Bacillati</taxon>
        <taxon>Bacillota</taxon>
        <taxon>Clostridia</taxon>
        <taxon>Eubacteriales</taxon>
        <taxon>Desulfitobacteriaceae</taxon>
        <taxon>Desulfosporosinus</taxon>
    </lineage>
</organism>
<dbReference type="Proteomes" id="UP000183954">
    <property type="component" value="Unassembled WGS sequence"/>
</dbReference>
<gene>
    <name evidence="1" type="ORF">SAMN02746098_02294</name>
</gene>
<evidence type="ECO:0000313" key="2">
    <source>
        <dbReference type="Proteomes" id="UP000183954"/>
    </source>
</evidence>
<dbReference type="EMBL" id="FQXJ01000007">
    <property type="protein sequence ID" value="SHI07521.1"/>
    <property type="molecule type" value="Genomic_DNA"/>
</dbReference>
<keyword evidence="2" id="KW-1185">Reference proteome</keyword>